<dbReference type="Proteomes" id="UP001046870">
    <property type="component" value="Chromosome 6"/>
</dbReference>
<proteinExistence type="predicted"/>
<dbReference type="OrthoDB" id="2155209at2759"/>
<keyword evidence="7" id="KW-1185">Reference proteome</keyword>
<feature type="domain" description="CCDC92/74 N-terminal" evidence="4">
    <location>
        <begin position="58"/>
        <end position="113"/>
    </location>
</feature>
<gene>
    <name evidence="6" type="ORF">MATL_G00082180</name>
</gene>
<dbReference type="InterPro" id="IPR029422">
    <property type="entry name" value="CCDC74_C"/>
</dbReference>
<evidence type="ECO:0000259" key="5">
    <source>
        <dbReference type="Pfam" id="PF14917"/>
    </source>
</evidence>
<feature type="compositionally biased region" description="Polar residues" evidence="3">
    <location>
        <begin position="136"/>
        <end position="146"/>
    </location>
</feature>
<feature type="domain" description="Coiled coil protein 74 C-terminal" evidence="5">
    <location>
        <begin position="194"/>
        <end position="318"/>
    </location>
</feature>
<protein>
    <submittedName>
        <fullName evidence="6">Uncharacterized protein</fullName>
    </submittedName>
</protein>
<feature type="region of interest" description="Disordered" evidence="3">
    <location>
        <begin position="29"/>
        <end position="53"/>
    </location>
</feature>
<dbReference type="InterPro" id="IPR040370">
    <property type="entry name" value="CCDC74A/CCDC74B/CCDC92"/>
</dbReference>
<evidence type="ECO:0000256" key="1">
    <source>
        <dbReference type="ARBA" id="ARBA00023054"/>
    </source>
</evidence>
<feature type="region of interest" description="Disordered" evidence="3">
    <location>
        <begin position="102"/>
        <end position="178"/>
    </location>
</feature>
<sequence>MSSFSLPPLCNLPHWSRVGSLDKAYYPRPIPRDRLQPLPNPRCEDSRGASYAQGDMDTRVASLERDIQFLQLQHKDTLEKLHRELDELKRENKELHYKMIMDPPQTHRKGSCRRCNQPLPQTETQAQRGGHPERAQNASPLSQSAPLSCGTEHSDTKHDTDTAPPRPAPPAPAEMEPRGGLITSLQPLRIHSGPSRPPRAPTLHECEVIIRQLYNANSLQSQEIQRVKAVLRDIVFSKKITPETYIMTKAYLADGTSRTEEAERFPKLPLKPLQQRLVGSQVGVAERVVLPALKQTLGSGVVERQRRTQAVQRGRLRRTVH</sequence>
<dbReference type="PANTHER" id="PTHR14882:SF5">
    <property type="entry name" value="COILED-COIL DOMAIN CONTAINING 74A"/>
    <property type="match status" value="1"/>
</dbReference>
<evidence type="ECO:0000259" key="4">
    <source>
        <dbReference type="Pfam" id="PF14916"/>
    </source>
</evidence>
<dbReference type="AlphaFoldDB" id="A0A9D3Q4R1"/>
<dbReference type="Pfam" id="PF14917">
    <property type="entry name" value="CCDC74_C"/>
    <property type="match status" value="1"/>
</dbReference>
<evidence type="ECO:0000256" key="3">
    <source>
        <dbReference type="SAM" id="MobiDB-lite"/>
    </source>
</evidence>
<keyword evidence="1 2" id="KW-0175">Coiled coil</keyword>
<evidence type="ECO:0000313" key="7">
    <source>
        <dbReference type="Proteomes" id="UP001046870"/>
    </source>
</evidence>
<evidence type="ECO:0000313" key="6">
    <source>
        <dbReference type="EMBL" id="KAG7476373.1"/>
    </source>
</evidence>
<dbReference type="PANTHER" id="PTHR14882">
    <property type="entry name" value="COILED-COIL DOMAIN-CONTAINING 74A"/>
    <property type="match status" value="1"/>
</dbReference>
<feature type="compositionally biased region" description="Polar residues" evidence="3">
    <location>
        <begin position="118"/>
        <end position="127"/>
    </location>
</feature>
<organism evidence="6 7">
    <name type="scientific">Megalops atlanticus</name>
    <name type="common">Tarpon</name>
    <name type="synonym">Clupea gigantea</name>
    <dbReference type="NCBI Taxonomy" id="7932"/>
    <lineage>
        <taxon>Eukaryota</taxon>
        <taxon>Metazoa</taxon>
        <taxon>Chordata</taxon>
        <taxon>Craniata</taxon>
        <taxon>Vertebrata</taxon>
        <taxon>Euteleostomi</taxon>
        <taxon>Actinopterygii</taxon>
        <taxon>Neopterygii</taxon>
        <taxon>Teleostei</taxon>
        <taxon>Elopiformes</taxon>
        <taxon>Megalopidae</taxon>
        <taxon>Megalops</taxon>
    </lineage>
</organism>
<dbReference type="InterPro" id="IPR039496">
    <property type="entry name" value="CCDC92/74_N"/>
</dbReference>
<dbReference type="Pfam" id="PF14916">
    <property type="entry name" value="CCDC92"/>
    <property type="match status" value="1"/>
</dbReference>
<feature type="compositionally biased region" description="Basic and acidic residues" evidence="3">
    <location>
        <begin position="152"/>
        <end position="161"/>
    </location>
</feature>
<dbReference type="EMBL" id="JAFDVH010000006">
    <property type="protein sequence ID" value="KAG7476373.1"/>
    <property type="molecule type" value="Genomic_DNA"/>
</dbReference>
<feature type="coiled-coil region" evidence="2">
    <location>
        <begin position="60"/>
        <end position="98"/>
    </location>
</feature>
<comment type="caution">
    <text evidence="6">The sequence shown here is derived from an EMBL/GenBank/DDBJ whole genome shotgun (WGS) entry which is preliminary data.</text>
</comment>
<reference evidence="6" key="1">
    <citation type="submission" date="2021-01" db="EMBL/GenBank/DDBJ databases">
        <authorList>
            <person name="Zahm M."/>
            <person name="Roques C."/>
            <person name="Cabau C."/>
            <person name="Klopp C."/>
            <person name="Donnadieu C."/>
            <person name="Jouanno E."/>
            <person name="Lampietro C."/>
            <person name="Louis A."/>
            <person name="Herpin A."/>
            <person name="Echchiki A."/>
            <person name="Berthelot C."/>
            <person name="Parey E."/>
            <person name="Roest-Crollius H."/>
            <person name="Braasch I."/>
            <person name="Postlethwait J."/>
            <person name="Bobe J."/>
            <person name="Montfort J."/>
            <person name="Bouchez O."/>
            <person name="Begum T."/>
            <person name="Mejri S."/>
            <person name="Adams A."/>
            <person name="Chen W.-J."/>
            <person name="Guiguen Y."/>
        </authorList>
    </citation>
    <scope>NUCLEOTIDE SEQUENCE</scope>
    <source>
        <strain evidence="6">YG-15Mar2019-1</strain>
        <tissue evidence="6">Brain</tissue>
    </source>
</reference>
<accession>A0A9D3Q4R1</accession>
<name>A0A9D3Q4R1_MEGAT</name>
<evidence type="ECO:0000256" key="2">
    <source>
        <dbReference type="SAM" id="Coils"/>
    </source>
</evidence>